<evidence type="ECO:0000313" key="2">
    <source>
        <dbReference type="EMBL" id="CAE0607677.1"/>
    </source>
</evidence>
<dbReference type="InterPro" id="IPR028889">
    <property type="entry name" value="USP"/>
</dbReference>
<dbReference type="GO" id="GO:0004843">
    <property type="term" value="F:cysteine-type deubiquitinase activity"/>
    <property type="evidence" value="ECO:0007669"/>
    <property type="project" value="InterPro"/>
</dbReference>
<name>A0A7S3XBA7_9CHLO</name>
<accession>A0A7S3XBA7</accession>
<organism evidence="2">
    <name type="scientific">Picocystis salinarum</name>
    <dbReference type="NCBI Taxonomy" id="88271"/>
    <lineage>
        <taxon>Eukaryota</taxon>
        <taxon>Viridiplantae</taxon>
        <taxon>Chlorophyta</taxon>
        <taxon>Picocystophyceae</taxon>
        <taxon>Picocystales</taxon>
        <taxon>Picocystaceae</taxon>
        <taxon>Picocystis</taxon>
    </lineage>
</organism>
<feature type="domain" description="USP" evidence="1">
    <location>
        <begin position="1"/>
        <end position="172"/>
    </location>
</feature>
<dbReference type="Pfam" id="PF00443">
    <property type="entry name" value="UCH"/>
    <property type="match status" value="1"/>
</dbReference>
<dbReference type="SUPFAM" id="SSF54001">
    <property type="entry name" value="Cysteine proteinases"/>
    <property type="match status" value="1"/>
</dbReference>
<dbReference type="EMBL" id="HBIS01001697">
    <property type="protein sequence ID" value="CAE0607677.1"/>
    <property type="molecule type" value="Transcribed_RNA"/>
</dbReference>
<dbReference type="InterPro" id="IPR001394">
    <property type="entry name" value="Peptidase_C19_UCH"/>
</dbReference>
<reference evidence="2" key="1">
    <citation type="submission" date="2021-01" db="EMBL/GenBank/DDBJ databases">
        <authorList>
            <person name="Corre E."/>
            <person name="Pelletier E."/>
            <person name="Niang G."/>
            <person name="Scheremetjew M."/>
            <person name="Finn R."/>
            <person name="Kale V."/>
            <person name="Holt S."/>
            <person name="Cochrane G."/>
            <person name="Meng A."/>
            <person name="Brown T."/>
            <person name="Cohen L."/>
        </authorList>
    </citation>
    <scope>NUCLEOTIDE SEQUENCE</scope>
    <source>
        <strain evidence="2">CCMP1897</strain>
    </source>
</reference>
<sequence>MPFKLYLLELCSGTRWKEKLLEKESSRAEEVSATQTNFLTTGMRLRSQTKEILHRESSASEGVLLSLGVNDLLKDVWSGKWVLLSTSSLIAAIWTIQPAFKGFRQHDAHEFLHFLLERTNEETFGAGRSIDGTKNSTSQPLLSSTRRRMHSGSCAVLQKKFSSATETVVTCV</sequence>
<protein>
    <recommendedName>
        <fullName evidence="1">USP domain-containing protein</fullName>
    </recommendedName>
</protein>
<proteinExistence type="predicted"/>
<dbReference type="GO" id="GO:0016579">
    <property type="term" value="P:protein deubiquitination"/>
    <property type="evidence" value="ECO:0007669"/>
    <property type="project" value="InterPro"/>
</dbReference>
<gene>
    <name evidence="2" type="ORF">PSAL00342_LOCUS1494</name>
</gene>
<dbReference type="PROSITE" id="PS50235">
    <property type="entry name" value="USP_3"/>
    <property type="match status" value="1"/>
</dbReference>
<dbReference type="AlphaFoldDB" id="A0A7S3XBA7"/>
<evidence type="ECO:0000259" key="1">
    <source>
        <dbReference type="PROSITE" id="PS50235"/>
    </source>
</evidence>
<dbReference type="Gene3D" id="3.90.70.10">
    <property type="entry name" value="Cysteine proteinases"/>
    <property type="match status" value="1"/>
</dbReference>
<dbReference type="InterPro" id="IPR038765">
    <property type="entry name" value="Papain-like_cys_pep_sf"/>
</dbReference>